<dbReference type="InterPro" id="IPR002219">
    <property type="entry name" value="PKC_DAG/PE"/>
</dbReference>
<dbReference type="InterPro" id="IPR013830">
    <property type="entry name" value="SGNH_hydro"/>
</dbReference>
<dbReference type="Gene3D" id="3.40.50.12700">
    <property type="match status" value="1"/>
</dbReference>
<dbReference type="InterPro" id="IPR019786">
    <property type="entry name" value="Zinc_finger_PHD-type_CS"/>
</dbReference>
<evidence type="ECO:0000256" key="1">
    <source>
        <dbReference type="ARBA" id="ARBA00022723"/>
    </source>
</evidence>
<dbReference type="Gene3D" id="3.40.50.12690">
    <property type="match status" value="1"/>
</dbReference>
<gene>
    <name evidence="7" type="ORF">J437_LFUL003323</name>
</gene>
<feature type="non-terminal residue" evidence="7">
    <location>
        <position position="320"/>
    </location>
</feature>
<evidence type="ECO:0000256" key="3">
    <source>
        <dbReference type="ARBA" id="ARBA00022833"/>
    </source>
</evidence>
<dbReference type="SUPFAM" id="SSF52266">
    <property type="entry name" value="SGNH hydrolase"/>
    <property type="match status" value="1"/>
</dbReference>
<dbReference type="Pfam" id="PF13472">
    <property type="entry name" value="Lipase_GDSL_2"/>
    <property type="match status" value="1"/>
</dbReference>
<dbReference type="Proteomes" id="UP000792457">
    <property type="component" value="Unassembled WGS sequence"/>
</dbReference>
<protein>
    <recommendedName>
        <fullName evidence="6">Phorbol-ester/DAG-type domain-containing protein</fullName>
    </recommendedName>
</protein>
<feature type="compositionally biased region" description="Basic and acidic residues" evidence="5">
    <location>
        <begin position="279"/>
        <end position="320"/>
    </location>
</feature>
<evidence type="ECO:0000256" key="5">
    <source>
        <dbReference type="SAM" id="MobiDB-lite"/>
    </source>
</evidence>
<keyword evidence="3" id="KW-0862">Zinc</keyword>
<accession>A0A8K0KLP8</accession>
<keyword evidence="2" id="KW-0863">Zinc-finger</keyword>
<dbReference type="GO" id="GO:0004622">
    <property type="term" value="F:phosphatidylcholine lysophospholipase activity"/>
    <property type="evidence" value="ECO:0007669"/>
    <property type="project" value="TreeGrafter"/>
</dbReference>
<evidence type="ECO:0000313" key="7">
    <source>
        <dbReference type="EMBL" id="KAG8237594.1"/>
    </source>
</evidence>
<dbReference type="InterPro" id="IPR011011">
    <property type="entry name" value="Znf_FYVE_PHD"/>
</dbReference>
<dbReference type="OrthoDB" id="8192833at2759"/>
<dbReference type="PROSITE" id="PS01359">
    <property type="entry name" value="ZF_PHD_1"/>
    <property type="match status" value="1"/>
</dbReference>
<name>A0A8K0KLP8_LADFU</name>
<dbReference type="PANTHER" id="PTHR30383:SF5">
    <property type="entry name" value="SGNH HYDROLASE-TYPE ESTERASE DOMAIN-CONTAINING PROTEIN"/>
    <property type="match status" value="1"/>
</dbReference>
<feature type="coiled-coil region" evidence="4">
    <location>
        <begin position="52"/>
        <end position="100"/>
    </location>
</feature>
<evidence type="ECO:0000259" key="6">
    <source>
        <dbReference type="PROSITE" id="PS50081"/>
    </source>
</evidence>
<dbReference type="InterPro" id="IPR051532">
    <property type="entry name" value="Ester_Hydrolysis_Enzymes"/>
</dbReference>
<evidence type="ECO:0000256" key="4">
    <source>
        <dbReference type="SAM" id="Coils"/>
    </source>
</evidence>
<feature type="domain" description="Phorbol-ester/DAG-type" evidence="6">
    <location>
        <begin position="1"/>
        <end position="42"/>
    </location>
</feature>
<organism evidence="7 8">
    <name type="scientific">Ladona fulva</name>
    <name type="common">Scarce chaser dragonfly</name>
    <name type="synonym">Libellula fulva</name>
    <dbReference type="NCBI Taxonomy" id="123851"/>
    <lineage>
        <taxon>Eukaryota</taxon>
        <taxon>Metazoa</taxon>
        <taxon>Ecdysozoa</taxon>
        <taxon>Arthropoda</taxon>
        <taxon>Hexapoda</taxon>
        <taxon>Insecta</taxon>
        <taxon>Pterygota</taxon>
        <taxon>Palaeoptera</taxon>
        <taxon>Odonata</taxon>
        <taxon>Epiprocta</taxon>
        <taxon>Anisoptera</taxon>
        <taxon>Libelluloidea</taxon>
        <taxon>Libellulidae</taxon>
        <taxon>Ladona</taxon>
    </lineage>
</organism>
<dbReference type="AlphaFoldDB" id="A0A8K0KLP8"/>
<dbReference type="CDD" id="cd15489">
    <property type="entry name" value="PHD_SF"/>
    <property type="match status" value="1"/>
</dbReference>
<proteinExistence type="predicted"/>
<keyword evidence="1" id="KW-0479">Metal-binding</keyword>
<evidence type="ECO:0000313" key="8">
    <source>
        <dbReference type="Proteomes" id="UP000792457"/>
    </source>
</evidence>
<dbReference type="PROSITE" id="PS50081">
    <property type="entry name" value="ZF_DAG_PE_2"/>
    <property type="match status" value="1"/>
</dbReference>
<reference evidence="7" key="2">
    <citation type="submission" date="2017-10" db="EMBL/GenBank/DDBJ databases">
        <title>Ladona fulva Genome sequencing and assembly.</title>
        <authorList>
            <person name="Murali S."/>
            <person name="Richards S."/>
            <person name="Bandaranaike D."/>
            <person name="Bellair M."/>
            <person name="Blankenburg K."/>
            <person name="Chao H."/>
            <person name="Dinh H."/>
            <person name="Doddapaneni H."/>
            <person name="Dugan-Rocha S."/>
            <person name="Elkadiri S."/>
            <person name="Gnanaolivu R."/>
            <person name="Hernandez B."/>
            <person name="Skinner E."/>
            <person name="Javaid M."/>
            <person name="Lee S."/>
            <person name="Li M."/>
            <person name="Ming W."/>
            <person name="Munidasa M."/>
            <person name="Muniz J."/>
            <person name="Nguyen L."/>
            <person name="Hughes D."/>
            <person name="Osuji N."/>
            <person name="Pu L.-L."/>
            <person name="Puazo M."/>
            <person name="Qu C."/>
            <person name="Quiroz J."/>
            <person name="Raj R."/>
            <person name="Weissenberger G."/>
            <person name="Xin Y."/>
            <person name="Zou X."/>
            <person name="Han Y."/>
            <person name="Worley K."/>
            <person name="Muzny D."/>
            <person name="Gibbs R."/>
        </authorList>
    </citation>
    <scope>NUCLEOTIDE SEQUENCE</scope>
    <source>
        <strain evidence="7">Sampled in the wild</strain>
    </source>
</reference>
<keyword evidence="4" id="KW-0175">Coiled coil</keyword>
<dbReference type="PANTHER" id="PTHR30383">
    <property type="entry name" value="THIOESTERASE 1/PROTEASE 1/LYSOPHOSPHOLIPASE L1"/>
    <property type="match status" value="1"/>
</dbReference>
<comment type="caution">
    <text evidence="7">The sequence shown here is derived from an EMBL/GenBank/DDBJ whole genome shotgun (WGS) entry which is preliminary data.</text>
</comment>
<reference evidence="7" key="1">
    <citation type="submission" date="2013-04" db="EMBL/GenBank/DDBJ databases">
        <authorList>
            <person name="Qu J."/>
            <person name="Murali S.C."/>
            <person name="Bandaranaike D."/>
            <person name="Bellair M."/>
            <person name="Blankenburg K."/>
            <person name="Chao H."/>
            <person name="Dinh H."/>
            <person name="Doddapaneni H."/>
            <person name="Downs B."/>
            <person name="Dugan-Rocha S."/>
            <person name="Elkadiri S."/>
            <person name="Gnanaolivu R.D."/>
            <person name="Hernandez B."/>
            <person name="Javaid M."/>
            <person name="Jayaseelan J.C."/>
            <person name="Lee S."/>
            <person name="Li M."/>
            <person name="Ming W."/>
            <person name="Munidasa M."/>
            <person name="Muniz J."/>
            <person name="Nguyen L."/>
            <person name="Ongeri F."/>
            <person name="Osuji N."/>
            <person name="Pu L.-L."/>
            <person name="Puazo M."/>
            <person name="Qu C."/>
            <person name="Quiroz J."/>
            <person name="Raj R."/>
            <person name="Weissenberger G."/>
            <person name="Xin Y."/>
            <person name="Zou X."/>
            <person name="Han Y."/>
            <person name="Richards S."/>
            <person name="Worley K."/>
            <person name="Muzny D."/>
            <person name="Gibbs R."/>
        </authorList>
    </citation>
    <scope>NUCLEOTIDE SEQUENCE</scope>
    <source>
        <strain evidence="7">Sampled in the wild</strain>
    </source>
</reference>
<dbReference type="SUPFAM" id="SSF57903">
    <property type="entry name" value="FYVE/PHD zinc finger"/>
    <property type="match status" value="1"/>
</dbReference>
<dbReference type="GO" id="GO:0008270">
    <property type="term" value="F:zinc ion binding"/>
    <property type="evidence" value="ECO:0007669"/>
    <property type="project" value="UniProtKB-KW"/>
</dbReference>
<keyword evidence="8" id="KW-1185">Reference proteome</keyword>
<feature type="region of interest" description="Disordered" evidence="5">
    <location>
        <begin position="275"/>
        <end position="320"/>
    </location>
</feature>
<evidence type="ECO:0000256" key="2">
    <source>
        <dbReference type="ARBA" id="ARBA00022771"/>
    </source>
</evidence>
<dbReference type="EMBL" id="KZ309189">
    <property type="protein sequence ID" value="KAG8237594.1"/>
    <property type="molecule type" value="Genomic_DNA"/>
</dbReference>
<sequence length="320" mass="36149">MVQGNMELKCGGCSRKLKKGIQCLECETWFHSKCAKGDLEECLKESWRCMLCASLSCDCEQKDREIADLKAELEKAKQKIKSLTDEIEGLKSIRKEKTELNNQNFSPKKTSRKTRVMGDSMIRYAGDHCRRNGVDVECFPGIRAEEMEEQIDRLGDNRKEDIVLFHVGSNDIKRAKTDDHVMGLIWDLGTAAKKKFKKAKIIISGVIKRKDVSSRRIDYINECLDWVCASQGLQFVNSNAWISEEDIGRDGIHLNRRGSEKFGRLLMDVINSAGSEGGQDCKEDNGGKPKEDISGEVRRGGKQQRKENIADEGKGLKLLQ</sequence>